<proteinExistence type="predicted"/>
<gene>
    <name evidence="1" type="ORF">San01_01600</name>
</gene>
<evidence type="ECO:0000313" key="2">
    <source>
        <dbReference type="Proteomes" id="UP000325598"/>
    </source>
</evidence>
<evidence type="ECO:0000313" key="1">
    <source>
        <dbReference type="EMBL" id="GES27674.1"/>
    </source>
</evidence>
<dbReference type="GeneID" id="96749921"/>
<name>A0A5J4L4G8_9ACTN</name>
<dbReference type="EMBL" id="BLAG01000004">
    <property type="protein sequence ID" value="GES27674.1"/>
    <property type="molecule type" value="Genomic_DNA"/>
</dbReference>
<dbReference type="RefSeq" id="WP_086715531.1">
    <property type="nucleotide sequence ID" value="NZ_BLAG01000004.1"/>
</dbReference>
<dbReference type="Proteomes" id="UP000325598">
    <property type="component" value="Unassembled WGS sequence"/>
</dbReference>
<protein>
    <submittedName>
        <fullName evidence="1">Uncharacterized protein</fullName>
    </submittedName>
</protein>
<reference evidence="1 2" key="1">
    <citation type="submission" date="2019-10" db="EMBL/GenBank/DDBJ databases">
        <title>Whole genome shotgun sequence of Streptomyces angustmyceticus NBRC 3934.</title>
        <authorList>
            <person name="Hosoyama A."/>
            <person name="Ichikawa N."/>
            <person name="Kimura A."/>
            <person name="Kitahashi Y."/>
            <person name="Komaki H."/>
            <person name="Uohara A."/>
        </authorList>
    </citation>
    <scope>NUCLEOTIDE SEQUENCE [LARGE SCALE GENOMIC DNA]</scope>
    <source>
        <strain evidence="1 2">NBRC 3934</strain>
    </source>
</reference>
<sequence>MNEAVAPLLDPIAELSRQGAAYDWAAHGTLTLDGRYRERQLPLLDDRARAPLGPDTGPAEYWPPIRSAVIPLDSRRLTADAGLASFLAALRRSDAGPLVWWPGLALRADRLHATLAGGLEGGRELPAPPQLAPRMDMVVRGPWIGRFNTGRIYLPVQAADVASATALAQLRTRLGAAHRPLLAGYVQFTGEVTGDAYRQLRELVATHQSRIAVRMPLSALWLMDTMDDLVLRSRVVARVPLRNGAAPVAEEIPS</sequence>
<accession>A0A5J4L4G8</accession>
<dbReference type="OrthoDB" id="8112774at2"/>
<comment type="caution">
    <text evidence="1">The sequence shown here is derived from an EMBL/GenBank/DDBJ whole genome shotgun (WGS) entry which is preliminary data.</text>
</comment>
<organism evidence="1 2">
    <name type="scientific">Streptomyces angustmyceticus</name>
    <dbReference type="NCBI Taxonomy" id="285578"/>
    <lineage>
        <taxon>Bacteria</taxon>
        <taxon>Bacillati</taxon>
        <taxon>Actinomycetota</taxon>
        <taxon>Actinomycetes</taxon>
        <taxon>Kitasatosporales</taxon>
        <taxon>Streptomycetaceae</taxon>
        <taxon>Streptomyces</taxon>
    </lineage>
</organism>
<keyword evidence="2" id="KW-1185">Reference proteome</keyword>
<dbReference type="AlphaFoldDB" id="A0A5J4L4G8"/>